<evidence type="ECO:0000313" key="1">
    <source>
        <dbReference type="EMBL" id="KAK9863019.1"/>
    </source>
</evidence>
<protein>
    <submittedName>
        <fullName evidence="1">Uncharacterized protein</fullName>
    </submittedName>
</protein>
<accession>A0AAW1T2Q0</accession>
<proteinExistence type="predicted"/>
<reference evidence="1 2" key="1">
    <citation type="journal article" date="2024" name="Nat. Commun.">
        <title>Phylogenomics reveals the evolutionary origins of lichenization in chlorophyte algae.</title>
        <authorList>
            <person name="Puginier C."/>
            <person name="Libourel C."/>
            <person name="Otte J."/>
            <person name="Skaloud P."/>
            <person name="Haon M."/>
            <person name="Grisel S."/>
            <person name="Petersen M."/>
            <person name="Berrin J.G."/>
            <person name="Delaux P.M."/>
            <person name="Dal Grande F."/>
            <person name="Keller J."/>
        </authorList>
    </citation>
    <scope>NUCLEOTIDE SEQUENCE [LARGE SCALE GENOMIC DNA]</scope>
    <source>
        <strain evidence="1 2">SAG 2523</strain>
    </source>
</reference>
<name>A0AAW1T2Q0_9CHLO</name>
<dbReference type="EMBL" id="JALJOV010000527">
    <property type="protein sequence ID" value="KAK9863019.1"/>
    <property type="molecule type" value="Genomic_DNA"/>
</dbReference>
<organism evidence="1 2">
    <name type="scientific">Apatococcus fuscideae</name>
    <dbReference type="NCBI Taxonomy" id="2026836"/>
    <lineage>
        <taxon>Eukaryota</taxon>
        <taxon>Viridiplantae</taxon>
        <taxon>Chlorophyta</taxon>
        <taxon>core chlorophytes</taxon>
        <taxon>Trebouxiophyceae</taxon>
        <taxon>Chlorellales</taxon>
        <taxon>Chlorellaceae</taxon>
        <taxon>Apatococcus</taxon>
    </lineage>
</organism>
<dbReference type="Proteomes" id="UP001485043">
    <property type="component" value="Unassembled WGS sequence"/>
</dbReference>
<evidence type="ECO:0000313" key="2">
    <source>
        <dbReference type="Proteomes" id="UP001485043"/>
    </source>
</evidence>
<keyword evidence="2" id="KW-1185">Reference proteome</keyword>
<comment type="caution">
    <text evidence="1">The sequence shown here is derived from an EMBL/GenBank/DDBJ whole genome shotgun (WGS) entry which is preliminary data.</text>
</comment>
<gene>
    <name evidence="1" type="ORF">WJX84_006142</name>
</gene>
<sequence>MKISVEQACPLIHLETRAEQTGTVHEMASNRSLRQGTNVWNMHLPPAVPELLPPPQEDHLHLAFIARPANDPPVPHCSTALPGQNHAQLFAVDMCSGIINPGPRFTQVPSEARVEHVHLGSDHHPAAALVVLKPSVYLVVNLPSMTTGGELRPPASAGIAGDWRACWVA</sequence>
<dbReference type="AlphaFoldDB" id="A0AAW1T2Q0"/>